<sequence length="67" mass="7646">MLYSGGTLRTRCFRSFSTSSFQAVLSLNNVSVTAYWCMCMRQFRGSIDEPSCASKAWLLFLIRLQAH</sequence>
<dbReference type="GeneID" id="17317790"/>
<organism evidence="1 2">
    <name type="scientific">Chondrus crispus</name>
    <name type="common">Carrageen Irish moss</name>
    <name type="synonym">Polymorpha crispa</name>
    <dbReference type="NCBI Taxonomy" id="2769"/>
    <lineage>
        <taxon>Eukaryota</taxon>
        <taxon>Rhodophyta</taxon>
        <taxon>Florideophyceae</taxon>
        <taxon>Rhodymeniophycidae</taxon>
        <taxon>Gigartinales</taxon>
        <taxon>Gigartinaceae</taxon>
        <taxon>Chondrus</taxon>
    </lineage>
</organism>
<evidence type="ECO:0000313" key="1">
    <source>
        <dbReference type="EMBL" id="CDF39779.1"/>
    </source>
</evidence>
<dbReference type="Proteomes" id="UP000012073">
    <property type="component" value="Unassembled WGS sequence"/>
</dbReference>
<evidence type="ECO:0000313" key="2">
    <source>
        <dbReference type="Proteomes" id="UP000012073"/>
    </source>
</evidence>
<dbReference type="KEGG" id="ccp:CHC_T00000385001"/>
<dbReference type="AlphaFoldDB" id="R7QNV0"/>
<accession>R7QNV0</accession>
<keyword evidence="2" id="KW-1185">Reference proteome</keyword>
<protein>
    <submittedName>
        <fullName evidence="1">Uncharacterized protein</fullName>
    </submittedName>
</protein>
<dbReference type="Gramene" id="CDF39779">
    <property type="protein sequence ID" value="CDF39779"/>
    <property type="gene ID" value="CHC_T00000385001"/>
</dbReference>
<name>R7QNV0_CHOCR</name>
<dbReference type="EMBL" id="HG002073">
    <property type="protein sequence ID" value="CDF39779.1"/>
    <property type="molecule type" value="Genomic_DNA"/>
</dbReference>
<proteinExistence type="predicted"/>
<dbReference type="RefSeq" id="XP_005710073.1">
    <property type="nucleotide sequence ID" value="XM_005710016.1"/>
</dbReference>
<gene>
    <name evidence="1" type="ORF">CHC_T00000385001</name>
</gene>
<reference evidence="2" key="1">
    <citation type="journal article" date="2013" name="Proc. Natl. Acad. Sci. U.S.A.">
        <title>Genome structure and metabolic features in the red seaweed Chondrus crispus shed light on evolution of the Archaeplastida.</title>
        <authorList>
            <person name="Collen J."/>
            <person name="Porcel B."/>
            <person name="Carre W."/>
            <person name="Ball S.G."/>
            <person name="Chaparro C."/>
            <person name="Tonon T."/>
            <person name="Barbeyron T."/>
            <person name="Michel G."/>
            <person name="Noel B."/>
            <person name="Valentin K."/>
            <person name="Elias M."/>
            <person name="Artiguenave F."/>
            <person name="Arun A."/>
            <person name="Aury J.M."/>
            <person name="Barbosa-Neto J.F."/>
            <person name="Bothwell J.H."/>
            <person name="Bouget F.Y."/>
            <person name="Brillet L."/>
            <person name="Cabello-Hurtado F."/>
            <person name="Capella-Gutierrez S."/>
            <person name="Charrier B."/>
            <person name="Cladiere L."/>
            <person name="Cock J.M."/>
            <person name="Coelho S.M."/>
            <person name="Colleoni C."/>
            <person name="Czjzek M."/>
            <person name="Da Silva C."/>
            <person name="Delage L."/>
            <person name="Denoeud F."/>
            <person name="Deschamps P."/>
            <person name="Dittami S.M."/>
            <person name="Gabaldon T."/>
            <person name="Gachon C.M."/>
            <person name="Groisillier A."/>
            <person name="Herve C."/>
            <person name="Jabbari K."/>
            <person name="Katinka M."/>
            <person name="Kloareg B."/>
            <person name="Kowalczyk N."/>
            <person name="Labadie K."/>
            <person name="Leblanc C."/>
            <person name="Lopez P.J."/>
            <person name="McLachlan D.H."/>
            <person name="Meslet-Cladiere L."/>
            <person name="Moustafa A."/>
            <person name="Nehr Z."/>
            <person name="Nyvall Collen P."/>
            <person name="Panaud O."/>
            <person name="Partensky F."/>
            <person name="Poulain J."/>
            <person name="Rensing S.A."/>
            <person name="Rousvoal S."/>
            <person name="Samson G."/>
            <person name="Symeonidi A."/>
            <person name="Weissenbach J."/>
            <person name="Zambounis A."/>
            <person name="Wincker P."/>
            <person name="Boyen C."/>
        </authorList>
    </citation>
    <scope>NUCLEOTIDE SEQUENCE [LARGE SCALE GENOMIC DNA]</scope>
    <source>
        <strain evidence="2">cv. Stackhouse</strain>
    </source>
</reference>